<dbReference type="CDD" id="cd06583">
    <property type="entry name" value="PGRP"/>
    <property type="match status" value="1"/>
</dbReference>
<comment type="catalytic activity">
    <reaction evidence="1">
        <text>Hydrolyzes the link between N-acetylmuramoyl residues and L-amino acid residues in certain cell-wall glycopeptides.</text>
        <dbReference type="EC" id="3.5.1.28"/>
    </reaction>
</comment>
<dbReference type="Proteomes" id="UP000241885">
    <property type="component" value="Chromosome"/>
</dbReference>
<dbReference type="GO" id="GO:0005737">
    <property type="term" value="C:cytoplasm"/>
    <property type="evidence" value="ECO:0007669"/>
    <property type="project" value="UniProtKB-SubCell"/>
</dbReference>
<keyword evidence="7" id="KW-0479">Metal-binding</keyword>
<organism evidence="15 16">
    <name type="scientific">Thauera aromatica K172</name>
    <dbReference type="NCBI Taxonomy" id="44139"/>
    <lineage>
        <taxon>Bacteria</taxon>
        <taxon>Pseudomonadati</taxon>
        <taxon>Pseudomonadota</taxon>
        <taxon>Betaproteobacteria</taxon>
        <taxon>Rhodocyclales</taxon>
        <taxon>Zoogloeaceae</taxon>
        <taxon>Thauera</taxon>
    </lineage>
</organism>
<dbReference type="InterPro" id="IPR036505">
    <property type="entry name" value="Amidase/PGRP_sf"/>
</dbReference>
<dbReference type="AlphaFoldDB" id="A0A2R4BKG3"/>
<dbReference type="SMART" id="SM00644">
    <property type="entry name" value="Ami_2"/>
    <property type="match status" value="1"/>
</dbReference>
<evidence type="ECO:0000256" key="9">
    <source>
        <dbReference type="ARBA" id="ARBA00022833"/>
    </source>
</evidence>
<keyword evidence="6" id="KW-0963">Cytoplasm</keyword>
<reference evidence="15 16" key="1">
    <citation type="submission" date="2018-03" db="EMBL/GenBank/DDBJ databases">
        <title>Complete genome sequence of Thauera aromatica, a model organism for studying aromatic compound degradation under denitrifying conditions.</title>
        <authorList>
            <person name="Lo H.-Y."/>
            <person name="Goris T."/>
            <person name="Boll M."/>
            <person name="Mueller J.A."/>
        </authorList>
    </citation>
    <scope>NUCLEOTIDE SEQUENCE [LARGE SCALE GENOMIC DNA]</scope>
    <source>
        <strain evidence="15 16">K172</strain>
    </source>
</reference>
<dbReference type="InterPro" id="IPR051206">
    <property type="entry name" value="NAMLAA_amidase_2"/>
</dbReference>
<accession>A0A2R4BKG3</accession>
<feature type="compositionally biased region" description="Basic and acidic residues" evidence="13">
    <location>
        <begin position="22"/>
        <end position="43"/>
    </location>
</feature>
<evidence type="ECO:0000256" key="1">
    <source>
        <dbReference type="ARBA" id="ARBA00001561"/>
    </source>
</evidence>
<dbReference type="EC" id="3.5.1.28" evidence="5"/>
<keyword evidence="8 15" id="KW-0378">Hydrolase</keyword>
<feature type="domain" description="N-acetylmuramoyl-L-alanine amidase" evidence="14">
    <location>
        <begin position="37"/>
        <end position="185"/>
    </location>
</feature>
<gene>
    <name evidence="15" type="ORF">Tharo_0859</name>
</gene>
<comment type="subcellular location">
    <subcellularLocation>
        <location evidence="3">Cytoplasm</location>
    </subcellularLocation>
</comment>
<dbReference type="PANTHER" id="PTHR30417">
    <property type="entry name" value="N-ACETYLMURAMOYL-L-ALANINE AMIDASE AMID"/>
    <property type="match status" value="1"/>
</dbReference>
<sequence length="200" mass="22643">MIEKPLGGVRTRVPLPLPGHDPGPRRDAARGWRRIDSPNRDARPEGETVRLIVIHAISLPPDEFGGPGVEQLFTNALDPGAHPYYAAIHELRVSAHYFIRRDGGLIEFVDPDLRAWHAGVSCWAGRERCNDFSVGIELEGCDTRPFEPVQYRRLADLLRRLCRRYPVEGVVGHSDVAPGRKTDPGPCFDWAKLRRMLRRR</sequence>
<dbReference type="Gene3D" id="3.40.80.10">
    <property type="entry name" value="Peptidoglycan recognition protein-like"/>
    <property type="match status" value="1"/>
</dbReference>
<dbReference type="GO" id="GO:0071555">
    <property type="term" value="P:cell wall organization"/>
    <property type="evidence" value="ECO:0007669"/>
    <property type="project" value="UniProtKB-KW"/>
</dbReference>
<dbReference type="KEGG" id="tak:Tharo_0859"/>
<protein>
    <recommendedName>
        <fullName evidence="11">1,6-anhydro-N-acetylmuramyl-L-alanine amidase AmpD</fullName>
        <ecNumber evidence="5">3.5.1.28</ecNumber>
    </recommendedName>
    <alternativeName>
        <fullName evidence="12">N-acetylmuramoyl-L-alanine amidase</fullName>
    </alternativeName>
</protein>
<evidence type="ECO:0000256" key="10">
    <source>
        <dbReference type="ARBA" id="ARBA00023316"/>
    </source>
</evidence>
<proteinExistence type="inferred from homology"/>
<dbReference type="PANTHER" id="PTHR30417:SF4">
    <property type="entry name" value="1,6-ANHYDRO-N-ACETYLMURAMYL-L-ALANINE AMIDASE AMPD"/>
    <property type="match status" value="1"/>
</dbReference>
<dbReference type="SUPFAM" id="SSF55846">
    <property type="entry name" value="N-acetylmuramoyl-L-alanine amidase-like"/>
    <property type="match status" value="1"/>
</dbReference>
<evidence type="ECO:0000256" key="8">
    <source>
        <dbReference type="ARBA" id="ARBA00022801"/>
    </source>
</evidence>
<evidence type="ECO:0000256" key="2">
    <source>
        <dbReference type="ARBA" id="ARBA00001947"/>
    </source>
</evidence>
<dbReference type="GO" id="GO:0009253">
    <property type="term" value="P:peptidoglycan catabolic process"/>
    <property type="evidence" value="ECO:0007669"/>
    <property type="project" value="InterPro"/>
</dbReference>
<evidence type="ECO:0000256" key="13">
    <source>
        <dbReference type="SAM" id="MobiDB-lite"/>
    </source>
</evidence>
<feature type="region of interest" description="Disordered" evidence="13">
    <location>
        <begin position="1"/>
        <end position="43"/>
    </location>
</feature>
<evidence type="ECO:0000313" key="15">
    <source>
        <dbReference type="EMBL" id="AVR87801.1"/>
    </source>
</evidence>
<evidence type="ECO:0000256" key="6">
    <source>
        <dbReference type="ARBA" id="ARBA00022490"/>
    </source>
</evidence>
<dbReference type="NCBIfam" id="NF008758">
    <property type="entry name" value="PRK11789.1"/>
    <property type="match status" value="1"/>
</dbReference>
<evidence type="ECO:0000256" key="4">
    <source>
        <dbReference type="ARBA" id="ARBA00007553"/>
    </source>
</evidence>
<comment type="similarity">
    <text evidence="4">Belongs to the N-acetylmuramoyl-L-alanine amidase 2 family.</text>
</comment>
<evidence type="ECO:0000256" key="11">
    <source>
        <dbReference type="ARBA" id="ARBA00039257"/>
    </source>
</evidence>
<keyword evidence="9" id="KW-0862">Zinc</keyword>
<evidence type="ECO:0000256" key="3">
    <source>
        <dbReference type="ARBA" id="ARBA00004496"/>
    </source>
</evidence>
<keyword evidence="16" id="KW-1185">Reference proteome</keyword>
<dbReference type="EMBL" id="CP028339">
    <property type="protein sequence ID" value="AVR87801.1"/>
    <property type="molecule type" value="Genomic_DNA"/>
</dbReference>
<evidence type="ECO:0000313" key="16">
    <source>
        <dbReference type="Proteomes" id="UP000241885"/>
    </source>
</evidence>
<evidence type="ECO:0000256" key="5">
    <source>
        <dbReference type="ARBA" id="ARBA00011901"/>
    </source>
</evidence>
<dbReference type="InterPro" id="IPR002502">
    <property type="entry name" value="Amidase_domain"/>
</dbReference>
<dbReference type="Pfam" id="PF01510">
    <property type="entry name" value="Amidase_2"/>
    <property type="match status" value="1"/>
</dbReference>
<comment type="cofactor">
    <cofactor evidence="2">
        <name>Zn(2+)</name>
        <dbReference type="ChEBI" id="CHEBI:29105"/>
    </cofactor>
</comment>
<dbReference type="GO" id="GO:0046872">
    <property type="term" value="F:metal ion binding"/>
    <property type="evidence" value="ECO:0007669"/>
    <property type="project" value="UniProtKB-KW"/>
</dbReference>
<evidence type="ECO:0000256" key="7">
    <source>
        <dbReference type="ARBA" id="ARBA00022723"/>
    </source>
</evidence>
<keyword evidence="10" id="KW-0961">Cell wall biogenesis/degradation</keyword>
<dbReference type="GO" id="GO:0008745">
    <property type="term" value="F:N-acetylmuramoyl-L-alanine amidase activity"/>
    <property type="evidence" value="ECO:0007669"/>
    <property type="project" value="UniProtKB-EC"/>
</dbReference>
<evidence type="ECO:0000259" key="14">
    <source>
        <dbReference type="SMART" id="SM00644"/>
    </source>
</evidence>
<name>A0A2R4BKG3_THAAR</name>
<evidence type="ECO:0000256" key="12">
    <source>
        <dbReference type="ARBA" id="ARBA00042615"/>
    </source>
</evidence>
<dbReference type="GO" id="GO:0009254">
    <property type="term" value="P:peptidoglycan turnover"/>
    <property type="evidence" value="ECO:0007669"/>
    <property type="project" value="TreeGrafter"/>
</dbReference>